<protein>
    <submittedName>
        <fullName evidence="1">Uncharacterized protein</fullName>
    </submittedName>
</protein>
<dbReference type="Gene3D" id="1.10.287.700">
    <property type="entry name" value="Helix hairpin bin"/>
    <property type="match status" value="1"/>
</dbReference>
<evidence type="ECO:0000313" key="2">
    <source>
        <dbReference type="EMBL" id="CAA9994157.1"/>
    </source>
</evidence>
<gene>
    <name evidence="1" type="ORF">NTEN_LOCUS970</name>
    <name evidence="2" type="ORF">NTEN_LOCUS973</name>
</gene>
<evidence type="ECO:0000313" key="3">
    <source>
        <dbReference type="Proteomes" id="UP000479000"/>
    </source>
</evidence>
<dbReference type="OrthoDB" id="6613265at2759"/>
<dbReference type="Gene3D" id="3.15.10.50">
    <property type="match status" value="1"/>
</dbReference>
<evidence type="ECO:0000313" key="1">
    <source>
        <dbReference type="EMBL" id="CAA9994154.1"/>
    </source>
</evidence>
<dbReference type="InterPro" id="IPR038602">
    <property type="entry name" value="Mite_allergen_7_sf"/>
</dbReference>
<dbReference type="Proteomes" id="UP000479000">
    <property type="component" value="Unassembled WGS sequence"/>
</dbReference>
<accession>A0A6H5FWQ1</accession>
<organism evidence="1 3">
    <name type="scientific">Nesidiocoris tenuis</name>
    <dbReference type="NCBI Taxonomy" id="355587"/>
    <lineage>
        <taxon>Eukaryota</taxon>
        <taxon>Metazoa</taxon>
        <taxon>Ecdysozoa</taxon>
        <taxon>Arthropoda</taxon>
        <taxon>Hexapoda</taxon>
        <taxon>Insecta</taxon>
        <taxon>Pterygota</taxon>
        <taxon>Neoptera</taxon>
        <taxon>Paraneoptera</taxon>
        <taxon>Hemiptera</taxon>
        <taxon>Heteroptera</taxon>
        <taxon>Panheteroptera</taxon>
        <taxon>Cimicomorpha</taxon>
        <taxon>Miridae</taxon>
        <taxon>Dicyphina</taxon>
        <taxon>Nesidiocoris</taxon>
    </lineage>
</organism>
<dbReference type="Pfam" id="PF16984">
    <property type="entry name" value="Grp7_allergen"/>
    <property type="match status" value="1"/>
</dbReference>
<dbReference type="AlphaFoldDB" id="A0A6H5FWQ1"/>
<dbReference type="EMBL" id="CADCXU010001752">
    <property type="protein sequence ID" value="CAA9994157.1"/>
    <property type="molecule type" value="Genomic_DNA"/>
</dbReference>
<name>A0A6H5FWQ1_9HEMI</name>
<dbReference type="InterPro" id="IPR020234">
    <property type="entry name" value="Mite_allergen_group-7"/>
</dbReference>
<keyword evidence="3" id="KW-1185">Reference proteome</keyword>
<reference evidence="1 3" key="1">
    <citation type="submission" date="2020-02" db="EMBL/GenBank/DDBJ databases">
        <authorList>
            <person name="Ferguson B K."/>
        </authorList>
    </citation>
    <scope>NUCLEOTIDE SEQUENCE [LARGE SCALE GENOMIC DNA]</scope>
</reference>
<proteinExistence type="predicted"/>
<dbReference type="EMBL" id="CADCXU010001751">
    <property type="protein sequence ID" value="CAA9994154.1"/>
    <property type="molecule type" value="Genomic_DNA"/>
</dbReference>
<sequence length="340" mass="36813">MFEIVSLTPRMNSYLPRSLNDFENIYSPCLTRNLMRAVFIKSQPKPESIPIRIEVNMKCIALIVLFAAFAAYSSASPQFFSSITNAAKNTVNTANNVAKGTMNTANNLAKGTVNTATNAAKNTINTAQNAANQMVTAAQDVAKSVSSGALNVGVKFMLSQMKRFVNTMNLNTINLPDVNNKFGPVTVNATGGYFKDVSSITQSGDLSVDFKNTSMIIDFPVKISEVGVGYKNLTIAMWKMSAGAGIKVSVANNTFIIRLRLKPGINCALNVEKVEVSVFQGIHVEFENVCSSCKWVLNNASDMIVGFMKKNIQTLVQKSVDDTLRQSLAANGPICSKFLG</sequence>